<comment type="caution">
    <text evidence="1">The sequence shown here is derived from an EMBL/GenBank/DDBJ whole genome shotgun (WGS) entry which is preliminary data.</text>
</comment>
<evidence type="ECO:0000313" key="1">
    <source>
        <dbReference type="EMBL" id="CDI04068.1"/>
    </source>
</evidence>
<keyword evidence="2" id="KW-1185">Reference proteome</keyword>
<accession>W6ME64</accession>
<sequence>MAPPRKVDLLPPEIRKGLDDRLIASGFGDYNGLSDWLGALGYEISKSALHQYGQEYKQEFNDTLRRLTVATYMAKQINDEMENALDKTNSVRLRDKVFEEITALEKAKEATDPITRAKHLNSLTLSQSRLSRASINRQKWDAELSAKTQAAAEAIEKIAKRGGLNADTAAEIRREILGIAA</sequence>
<dbReference type="STRING" id="1400863.BN873_810003"/>
<dbReference type="InterPro" id="IPR021874">
    <property type="entry name" value="Phage_Mu_Gp27"/>
</dbReference>
<reference evidence="1" key="2">
    <citation type="submission" date="2014-03" db="EMBL/GenBank/DDBJ databases">
        <title>Candidatus Competibacter-lineage genomes retrieved from metagenomes reveal functional metabolic diversity.</title>
        <authorList>
            <person name="McIlroy S.J."/>
            <person name="Albertsen M."/>
            <person name="Andresen E.K."/>
            <person name="Saunders A.M."/>
            <person name="Kristiansen R."/>
            <person name="Stokholm-Bjerregaard M."/>
            <person name="Nielsen K.L."/>
            <person name="Nielsen P.H."/>
        </authorList>
    </citation>
    <scope>NUCLEOTIDE SEQUENCE</scope>
    <source>
        <strain evidence="1">Run_A_D11</strain>
    </source>
</reference>
<dbReference type="EMBL" id="CBTJ020000093">
    <property type="protein sequence ID" value="CDI04068.1"/>
    <property type="molecule type" value="Genomic_DNA"/>
</dbReference>
<dbReference type="AlphaFoldDB" id="W6ME64"/>
<dbReference type="Pfam" id="PF11985">
    <property type="entry name" value="Phage_Mu_Gp27"/>
    <property type="match status" value="1"/>
</dbReference>
<dbReference type="Proteomes" id="UP000035760">
    <property type="component" value="Unassembled WGS sequence"/>
</dbReference>
<dbReference type="RefSeq" id="WP_048675725.1">
    <property type="nucleotide sequence ID" value="NZ_CBTJ020000093.1"/>
</dbReference>
<gene>
    <name evidence="1" type="ORF">BN873_810003</name>
</gene>
<reference evidence="1" key="1">
    <citation type="submission" date="2013-07" db="EMBL/GenBank/DDBJ databases">
        <authorList>
            <person name="McIlroy S."/>
        </authorList>
    </citation>
    <scope>NUCLEOTIDE SEQUENCE [LARGE SCALE GENOMIC DNA]</scope>
    <source>
        <strain evidence="1">Run_A_D11</strain>
    </source>
</reference>
<evidence type="ECO:0000313" key="2">
    <source>
        <dbReference type="Proteomes" id="UP000035760"/>
    </source>
</evidence>
<name>W6ME64_9GAMM</name>
<organism evidence="1 2">
    <name type="scientific">Candidatus Competibacter denitrificans Run_A_D11</name>
    <dbReference type="NCBI Taxonomy" id="1400863"/>
    <lineage>
        <taxon>Bacteria</taxon>
        <taxon>Pseudomonadati</taxon>
        <taxon>Pseudomonadota</taxon>
        <taxon>Gammaproteobacteria</taxon>
        <taxon>Candidatus Competibacteraceae</taxon>
        <taxon>Candidatus Competibacter</taxon>
    </lineage>
</organism>
<proteinExistence type="predicted"/>
<protein>
    <submittedName>
        <fullName evidence="1">Uncharacterized protein</fullName>
    </submittedName>
</protein>